<dbReference type="Gene3D" id="1.10.10.10">
    <property type="entry name" value="Winged helix-like DNA-binding domain superfamily/Winged helix DNA-binding domain"/>
    <property type="match status" value="1"/>
</dbReference>
<gene>
    <name evidence="11" type="ORF">QYE76_000548</name>
</gene>
<dbReference type="Pfam" id="PF23598">
    <property type="entry name" value="LRR_14"/>
    <property type="match status" value="1"/>
</dbReference>
<feature type="domain" description="NB-ARC" evidence="7">
    <location>
        <begin position="421"/>
        <end position="569"/>
    </location>
</feature>
<dbReference type="PANTHER" id="PTHR23155:SF1135">
    <property type="entry name" value="OS08G0246300 PROTEIN"/>
    <property type="match status" value="1"/>
</dbReference>
<dbReference type="InterPro" id="IPR032675">
    <property type="entry name" value="LRR_dom_sf"/>
</dbReference>
<keyword evidence="5" id="KW-0611">Plant defense</keyword>
<evidence type="ECO:0000313" key="11">
    <source>
        <dbReference type="EMBL" id="KAK1626233.1"/>
    </source>
</evidence>
<dbReference type="PANTHER" id="PTHR23155">
    <property type="entry name" value="DISEASE RESISTANCE PROTEIN RP"/>
    <property type="match status" value="1"/>
</dbReference>
<dbReference type="InterPro" id="IPR038005">
    <property type="entry name" value="RX-like_CC"/>
</dbReference>
<dbReference type="AlphaFoldDB" id="A0AAD8RI04"/>
<dbReference type="InterPro" id="IPR027417">
    <property type="entry name" value="P-loop_NTPase"/>
</dbReference>
<feature type="domain" description="Disease resistance protein winged helix" evidence="9">
    <location>
        <begin position="661"/>
        <end position="710"/>
    </location>
</feature>
<dbReference type="EMBL" id="JAUUTY010000005">
    <property type="protein sequence ID" value="KAK1626233.1"/>
    <property type="molecule type" value="Genomic_DNA"/>
</dbReference>
<feature type="domain" description="Disease resistance R13L4/SHOC-2-like LRR" evidence="10">
    <location>
        <begin position="786"/>
        <end position="1137"/>
    </location>
</feature>
<dbReference type="InterPro" id="IPR036388">
    <property type="entry name" value="WH-like_DNA-bd_sf"/>
</dbReference>
<evidence type="ECO:0000313" key="12">
    <source>
        <dbReference type="Proteomes" id="UP001231189"/>
    </source>
</evidence>
<sequence length="1167" mass="132769">MTDLAVGLSKTVVAEALTKVQSAIGEDTKLRQKAQNDLGTITLEFEMMNSFLSVASGDRATNNLVITWVRHVRELAYDLEDCVEFVVHLDSKRIFWRRLLPSCVVGALPLDQAVMQIEDLKGRAKELSECYLRYRHITDPASRLVMLQQQQQQASSWPTGATTSANMLAEARDAARRQQGLGNLTQLITNKDNHIDPQIQVISVWGTGSDLGTTSTIRKAYNDPEIRKKFSCRAWVKLMHPFDPHEFVRRFMAQVYTNSCKEKGADVGVYVLQKMNAGQEQLLTEFLQEVNTQTYLVVLENLADMLDWDAVRTFLPDMEKGSWIIVSTQQFEIASLCIGHPCQPLELKQFSPDHSVCAFFKEGSQEEKPLVSAVCQNSSNGNIPSSNKKEVQDWMINNPLSGRKSQLIEFRSYTAKARFRNSQVISVWGIAGIGKSALVRNLYYDRMIHTDQFNKYRWMDVSRPFNLRDFSRSLLLDSHSEKDPIEECREFLRQHHCLVVIDDVQSKEEWDSMQAALLSRDSASVIIVITTEASVATYCTNIEEQVFNVKGLKAAAAFDLFRKEVKKKKPSSPLIDLKDVDLDELILKCGGLPKVIVALAALLATKSVTLMDTVRSLNHRFMHQLETNPEFDSLRGLFCWMHSYFRDCPDSLKPCIFYLSIFPRDQNIRRRRLVRRWIAEGYSKDSEELSAEEKGEKFFSDLLQLSIIQQLPQFVTTAFNEARMILCQVNGFIREYIVSQRMEENLVFELGRNSVLTTQRTGRHLVILKSWDRDRIVFENVNFSRLRSLTVFGKWESFFLSKSMTLLRVLDLEDASGVEQDDLRKILKLMRRLKFLSLRGRSEICNLPSSLGDLRQLQSLDVRYTSIVTLPKNIATLKKLQYIRAGVAVQTSMPHASSSWLPKFRRSSGLVGIVVPTGIGELTALHTLGVINIGASGGKEIIKEIKKLTQLRKLGVSGINRHNCTYFFESPGHVHLESLSVQLDKDNADCLDGISLPWENLQSLKLYGLQDKLPLLTSHLNKLRKLELEMGTLKRNDIEFLSNLPELCILRLRLKQFEDNKLHFYAELYGEQLLTFEKVKILEIACSSGQSLNVAFGSKSMKNLELIKIDCSSASYLLNGLNHLTELKQVLLKGADEEIKTALEKQLLENHPETTPAVKLEELQRSS</sequence>
<dbReference type="InterPro" id="IPR058922">
    <property type="entry name" value="WHD_DRP"/>
</dbReference>
<dbReference type="InterPro" id="IPR041118">
    <property type="entry name" value="Rx_N"/>
</dbReference>
<organism evidence="11 12">
    <name type="scientific">Lolium multiflorum</name>
    <name type="common">Italian ryegrass</name>
    <name type="synonym">Lolium perenne subsp. multiflorum</name>
    <dbReference type="NCBI Taxonomy" id="4521"/>
    <lineage>
        <taxon>Eukaryota</taxon>
        <taxon>Viridiplantae</taxon>
        <taxon>Streptophyta</taxon>
        <taxon>Embryophyta</taxon>
        <taxon>Tracheophyta</taxon>
        <taxon>Spermatophyta</taxon>
        <taxon>Magnoliopsida</taxon>
        <taxon>Liliopsida</taxon>
        <taxon>Poales</taxon>
        <taxon>Poaceae</taxon>
        <taxon>BOP clade</taxon>
        <taxon>Pooideae</taxon>
        <taxon>Poodae</taxon>
        <taxon>Poeae</taxon>
        <taxon>Poeae Chloroplast Group 2 (Poeae type)</taxon>
        <taxon>Loliodinae</taxon>
        <taxon>Loliinae</taxon>
        <taxon>Lolium</taxon>
    </lineage>
</organism>
<dbReference type="Gene3D" id="3.40.50.300">
    <property type="entry name" value="P-loop containing nucleotide triphosphate hydrolases"/>
    <property type="match status" value="2"/>
</dbReference>
<dbReference type="Proteomes" id="UP001231189">
    <property type="component" value="Unassembled WGS sequence"/>
</dbReference>
<dbReference type="Pfam" id="PF00931">
    <property type="entry name" value="NB-ARC"/>
    <property type="match status" value="2"/>
</dbReference>
<evidence type="ECO:0000256" key="4">
    <source>
        <dbReference type="ARBA" id="ARBA00022741"/>
    </source>
</evidence>
<comment type="similarity">
    <text evidence="1">Belongs to the disease resistance NB-LRR family.</text>
</comment>
<dbReference type="Gene3D" id="1.20.5.4130">
    <property type="match status" value="1"/>
</dbReference>
<dbReference type="GO" id="GO:0043531">
    <property type="term" value="F:ADP binding"/>
    <property type="evidence" value="ECO:0007669"/>
    <property type="project" value="InterPro"/>
</dbReference>
<name>A0AAD8RI04_LOLMU</name>
<dbReference type="CDD" id="cd14798">
    <property type="entry name" value="RX-CC_like"/>
    <property type="match status" value="1"/>
</dbReference>
<evidence type="ECO:0000256" key="6">
    <source>
        <dbReference type="ARBA" id="ARBA00023054"/>
    </source>
</evidence>
<dbReference type="InterPro" id="IPR044974">
    <property type="entry name" value="Disease_R_plants"/>
</dbReference>
<reference evidence="11" key="1">
    <citation type="submission" date="2023-07" db="EMBL/GenBank/DDBJ databases">
        <title>A chromosome-level genome assembly of Lolium multiflorum.</title>
        <authorList>
            <person name="Chen Y."/>
            <person name="Copetti D."/>
            <person name="Kolliker R."/>
            <person name="Studer B."/>
        </authorList>
    </citation>
    <scope>NUCLEOTIDE SEQUENCE</scope>
    <source>
        <strain evidence="11">02402/16</strain>
        <tissue evidence="11">Leaf</tissue>
    </source>
</reference>
<dbReference type="SUPFAM" id="SSF52540">
    <property type="entry name" value="P-loop containing nucleoside triphosphate hydrolases"/>
    <property type="match status" value="2"/>
</dbReference>
<dbReference type="Pfam" id="PF23559">
    <property type="entry name" value="WHD_DRP"/>
    <property type="match status" value="1"/>
</dbReference>
<dbReference type="SUPFAM" id="SSF52047">
    <property type="entry name" value="RNI-like"/>
    <property type="match status" value="1"/>
</dbReference>
<evidence type="ECO:0000259" key="10">
    <source>
        <dbReference type="Pfam" id="PF23598"/>
    </source>
</evidence>
<evidence type="ECO:0000259" key="8">
    <source>
        <dbReference type="Pfam" id="PF18052"/>
    </source>
</evidence>
<evidence type="ECO:0008006" key="13">
    <source>
        <dbReference type="Google" id="ProtNLM"/>
    </source>
</evidence>
<keyword evidence="12" id="KW-1185">Reference proteome</keyword>
<dbReference type="Pfam" id="PF18052">
    <property type="entry name" value="Rx_N"/>
    <property type="match status" value="1"/>
</dbReference>
<feature type="domain" description="NB-ARC" evidence="7">
    <location>
        <begin position="197"/>
        <end position="362"/>
    </location>
</feature>
<feature type="domain" description="Disease resistance N-terminal" evidence="8">
    <location>
        <begin position="12"/>
        <end position="90"/>
    </location>
</feature>
<dbReference type="PRINTS" id="PR00364">
    <property type="entry name" value="DISEASERSIST"/>
</dbReference>
<evidence type="ECO:0000256" key="3">
    <source>
        <dbReference type="ARBA" id="ARBA00022737"/>
    </source>
</evidence>
<comment type="caution">
    <text evidence="11">The sequence shown here is derived from an EMBL/GenBank/DDBJ whole genome shotgun (WGS) entry which is preliminary data.</text>
</comment>
<dbReference type="Gene3D" id="3.80.10.10">
    <property type="entry name" value="Ribonuclease Inhibitor"/>
    <property type="match status" value="1"/>
</dbReference>
<dbReference type="InterPro" id="IPR002182">
    <property type="entry name" value="NB-ARC"/>
</dbReference>
<keyword evidence="4" id="KW-0547">Nucleotide-binding</keyword>
<keyword evidence="2" id="KW-0433">Leucine-rich repeat</keyword>
<accession>A0AAD8RI04</accession>
<keyword evidence="6" id="KW-0175">Coiled coil</keyword>
<evidence type="ECO:0000256" key="1">
    <source>
        <dbReference type="ARBA" id="ARBA00008894"/>
    </source>
</evidence>
<evidence type="ECO:0000256" key="5">
    <source>
        <dbReference type="ARBA" id="ARBA00022821"/>
    </source>
</evidence>
<evidence type="ECO:0000259" key="7">
    <source>
        <dbReference type="Pfam" id="PF00931"/>
    </source>
</evidence>
<protein>
    <recommendedName>
        <fullName evidence="13">Disease resistance protein RPM1</fullName>
    </recommendedName>
</protein>
<proteinExistence type="inferred from homology"/>
<dbReference type="InterPro" id="IPR055414">
    <property type="entry name" value="LRR_R13L4/SHOC2-like"/>
</dbReference>
<evidence type="ECO:0000259" key="9">
    <source>
        <dbReference type="Pfam" id="PF23559"/>
    </source>
</evidence>
<evidence type="ECO:0000256" key="2">
    <source>
        <dbReference type="ARBA" id="ARBA00022614"/>
    </source>
</evidence>
<dbReference type="GO" id="GO:0098542">
    <property type="term" value="P:defense response to other organism"/>
    <property type="evidence" value="ECO:0007669"/>
    <property type="project" value="TreeGrafter"/>
</dbReference>
<keyword evidence="3" id="KW-0677">Repeat</keyword>